<sequence>SNGPSETAVSLSTTRPGPKPTLSPSTWLAKPGPSPAPSDRPCCNSFA</sequence>
<protein>
    <submittedName>
        <fullName evidence="2">Uncharacterized protein</fullName>
    </submittedName>
</protein>
<feature type="non-terminal residue" evidence="2">
    <location>
        <position position="47"/>
    </location>
</feature>
<feature type="region of interest" description="Disordered" evidence="1">
    <location>
        <begin position="1"/>
        <end position="47"/>
    </location>
</feature>
<accession>A0A381UV44</accession>
<proteinExistence type="predicted"/>
<evidence type="ECO:0000256" key="1">
    <source>
        <dbReference type="SAM" id="MobiDB-lite"/>
    </source>
</evidence>
<feature type="compositionally biased region" description="Polar residues" evidence="1">
    <location>
        <begin position="1"/>
        <end position="15"/>
    </location>
</feature>
<organism evidence="2">
    <name type="scientific">marine metagenome</name>
    <dbReference type="NCBI Taxonomy" id="408172"/>
    <lineage>
        <taxon>unclassified sequences</taxon>
        <taxon>metagenomes</taxon>
        <taxon>ecological metagenomes</taxon>
    </lineage>
</organism>
<evidence type="ECO:0000313" key="2">
    <source>
        <dbReference type="EMBL" id="SVA31980.1"/>
    </source>
</evidence>
<gene>
    <name evidence="2" type="ORF">METZ01_LOCUS84834</name>
</gene>
<name>A0A381UV44_9ZZZZ</name>
<reference evidence="2" key="1">
    <citation type="submission" date="2018-05" db="EMBL/GenBank/DDBJ databases">
        <authorList>
            <person name="Lanie J.A."/>
            <person name="Ng W.-L."/>
            <person name="Kazmierczak K.M."/>
            <person name="Andrzejewski T.M."/>
            <person name="Davidsen T.M."/>
            <person name="Wayne K.J."/>
            <person name="Tettelin H."/>
            <person name="Glass J.I."/>
            <person name="Rusch D."/>
            <person name="Podicherti R."/>
            <person name="Tsui H.-C.T."/>
            <person name="Winkler M.E."/>
        </authorList>
    </citation>
    <scope>NUCLEOTIDE SEQUENCE</scope>
</reference>
<dbReference type="EMBL" id="UINC01007199">
    <property type="protein sequence ID" value="SVA31980.1"/>
    <property type="molecule type" value="Genomic_DNA"/>
</dbReference>
<dbReference type="AlphaFoldDB" id="A0A381UV44"/>
<feature type="non-terminal residue" evidence="2">
    <location>
        <position position="1"/>
    </location>
</feature>